<dbReference type="GeneID" id="61142793"/>
<reference evidence="1 2" key="1">
    <citation type="submission" date="2012-10" db="EMBL/GenBank/DDBJ databases">
        <authorList>
            <person name="Harkins D.M."/>
            <person name="Durkin A.S."/>
            <person name="Brinkac L.M."/>
            <person name="Haft D.H."/>
            <person name="Selengut J.D."/>
            <person name="Sanka R."/>
            <person name="DePew J."/>
            <person name="Purushe J."/>
            <person name="Chanthongthip A."/>
            <person name="Lattana O."/>
            <person name="Phetsouvanh R."/>
            <person name="Newton P.N."/>
            <person name="Vinetz J.M."/>
            <person name="Sutton G.G."/>
            <person name="Nierman W.C."/>
            <person name="Fouts D.E."/>
        </authorList>
    </citation>
    <scope>NUCLEOTIDE SEQUENCE [LARGE SCALE GENOMIC DNA]</scope>
    <source>
        <strain evidence="1 2">UI 12758</strain>
    </source>
</reference>
<evidence type="ECO:0000313" key="1">
    <source>
        <dbReference type="EMBL" id="EKR54099.1"/>
    </source>
</evidence>
<name>A0A0E2D2L0_LEPIR</name>
<accession>A0A0E2D2L0</accession>
<dbReference type="RefSeq" id="WP_002074435.1">
    <property type="nucleotide sequence ID" value="NZ_AHNR02000056.1"/>
</dbReference>
<proteinExistence type="predicted"/>
<organism evidence="1 2">
    <name type="scientific">Leptospira interrogans str. UI 12758</name>
    <dbReference type="NCBI Taxonomy" id="1049938"/>
    <lineage>
        <taxon>Bacteria</taxon>
        <taxon>Pseudomonadati</taxon>
        <taxon>Spirochaetota</taxon>
        <taxon>Spirochaetia</taxon>
        <taxon>Leptospirales</taxon>
        <taxon>Leptospiraceae</taxon>
        <taxon>Leptospira</taxon>
    </lineage>
</organism>
<sequence>MIYKLSIKSKLKPDTSQFLHNRFFIRFKYEPNLKKKIPFQSNYETIYKEYRILRLNRDLLKN</sequence>
<dbReference type="Proteomes" id="UP000001340">
    <property type="component" value="Unassembled WGS sequence"/>
</dbReference>
<evidence type="ECO:0000313" key="2">
    <source>
        <dbReference type="Proteomes" id="UP000001340"/>
    </source>
</evidence>
<gene>
    <name evidence="1" type="ORF">LEP1GSC105_4978</name>
</gene>
<dbReference type="AlphaFoldDB" id="A0A0E2D2L0"/>
<comment type="caution">
    <text evidence="1">The sequence shown here is derived from an EMBL/GenBank/DDBJ whole genome shotgun (WGS) entry which is preliminary data.</text>
</comment>
<dbReference type="EMBL" id="AHNR02000056">
    <property type="protein sequence ID" value="EKR54099.1"/>
    <property type="molecule type" value="Genomic_DNA"/>
</dbReference>
<protein>
    <submittedName>
        <fullName evidence="1">Uncharacterized protein</fullName>
    </submittedName>
</protein>